<evidence type="ECO:0000313" key="1">
    <source>
        <dbReference type="EMBL" id="NML32390.1"/>
    </source>
</evidence>
<dbReference type="RefSeq" id="WP_169498649.1">
    <property type="nucleotide sequence ID" value="NZ_JABBFZ010000009.1"/>
</dbReference>
<reference evidence="1 2" key="1">
    <citation type="submission" date="2020-04" db="EMBL/GenBank/DDBJ databases">
        <title>Paraburkholderia sp. G-4-1-8 isolated from soil.</title>
        <authorList>
            <person name="Dahal R.H."/>
        </authorList>
    </citation>
    <scope>NUCLEOTIDE SEQUENCE [LARGE SCALE GENOMIC DNA]</scope>
    <source>
        <strain evidence="1 2">G-4-1-8</strain>
    </source>
</reference>
<proteinExistence type="predicted"/>
<sequence length="52" mass="5183">MNEHTYTHQVLPQSGGATDEELVGEIPTVGAGALAAGVAGAKNSGTTTLYVP</sequence>
<gene>
    <name evidence="1" type="ORF">HHL14_16300</name>
</gene>
<organism evidence="1 2">
    <name type="scientific">Paraburkholderia antibiotica</name>
    <dbReference type="NCBI Taxonomy" id="2728839"/>
    <lineage>
        <taxon>Bacteria</taxon>
        <taxon>Pseudomonadati</taxon>
        <taxon>Pseudomonadota</taxon>
        <taxon>Betaproteobacteria</taxon>
        <taxon>Burkholderiales</taxon>
        <taxon>Burkholderiaceae</taxon>
        <taxon>Paraburkholderia</taxon>
    </lineage>
</organism>
<comment type="caution">
    <text evidence="1">The sequence shown here is derived from an EMBL/GenBank/DDBJ whole genome shotgun (WGS) entry which is preliminary data.</text>
</comment>
<protein>
    <submittedName>
        <fullName evidence="1">Uncharacterized protein</fullName>
    </submittedName>
</protein>
<accession>A0A7X9X6L5</accession>
<evidence type="ECO:0000313" key="2">
    <source>
        <dbReference type="Proteomes" id="UP000583127"/>
    </source>
</evidence>
<name>A0A7X9X6L5_9BURK</name>
<dbReference type="AlphaFoldDB" id="A0A7X9X6L5"/>
<keyword evidence="2" id="KW-1185">Reference proteome</keyword>
<dbReference type="EMBL" id="JABBFZ010000009">
    <property type="protein sequence ID" value="NML32390.1"/>
    <property type="molecule type" value="Genomic_DNA"/>
</dbReference>
<dbReference type="Proteomes" id="UP000583127">
    <property type="component" value="Unassembled WGS sequence"/>
</dbReference>